<gene>
    <name evidence="1" type="ORF">IV38_GL000131</name>
    <name evidence="2" type="ORF">IV40_GL000594</name>
</gene>
<dbReference type="EMBL" id="JQAZ01000012">
    <property type="protein sequence ID" value="KRN29793.1"/>
    <property type="molecule type" value="Genomic_DNA"/>
</dbReference>
<dbReference type="EMBL" id="JQAT01000001">
    <property type="protein sequence ID" value="KRN29249.1"/>
    <property type="molecule type" value="Genomic_DNA"/>
</dbReference>
<protein>
    <submittedName>
        <fullName evidence="2">Uncharacterized protein</fullName>
    </submittedName>
</protein>
<dbReference type="Gene3D" id="3.30.160.250">
    <property type="match status" value="1"/>
</dbReference>
<comment type="caution">
    <text evidence="2">The sequence shown here is derived from an EMBL/GenBank/DDBJ whole genome shotgun (WGS) entry which is preliminary data.</text>
</comment>
<accession>A0A0R2FMI0</accession>
<evidence type="ECO:0000313" key="3">
    <source>
        <dbReference type="Proteomes" id="UP000051645"/>
    </source>
</evidence>
<dbReference type="AlphaFoldDB" id="A0A0R2FMI0"/>
<evidence type="ECO:0000313" key="4">
    <source>
        <dbReference type="Proteomes" id="UP000051751"/>
    </source>
</evidence>
<dbReference type="PATRIC" id="fig|81857.3.peg.136"/>
<keyword evidence="3" id="KW-1185">Reference proteome</keyword>
<name>A0A0R2FMI0_9LACO</name>
<sequence>MVTQGDTFSDAVYWAKDVIITMLADSDIYPKGQDPSDWKLNDNDRLVYITVNKTI</sequence>
<organism evidence="2 3">
    <name type="scientific">Lactobacillus selangorensis</name>
    <dbReference type="NCBI Taxonomy" id="81857"/>
    <lineage>
        <taxon>Bacteria</taxon>
        <taxon>Bacillati</taxon>
        <taxon>Bacillota</taxon>
        <taxon>Bacilli</taxon>
        <taxon>Lactobacillales</taxon>
        <taxon>Lactobacillaceae</taxon>
        <taxon>Lactobacillus</taxon>
    </lineage>
</organism>
<dbReference type="Proteomes" id="UP000051645">
    <property type="component" value="Unassembled WGS sequence"/>
</dbReference>
<evidence type="ECO:0000313" key="2">
    <source>
        <dbReference type="EMBL" id="KRN29793.1"/>
    </source>
</evidence>
<proteinExistence type="predicted"/>
<reference evidence="3 4" key="1">
    <citation type="journal article" date="2015" name="Genome Announc.">
        <title>Expanding the biotechnology potential of lactobacilli through comparative genomics of 213 strains and associated genera.</title>
        <authorList>
            <person name="Sun Z."/>
            <person name="Harris H.M."/>
            <person name="McCann A."/>
            <person name="Guo C."/>
            <person name="Argimon S."/>
            <person name="Zhang W."/>
            <person name="Yang X."/>
            <person name="Jeffery I.B."/>
            <person name="Cooney J.C."/>
            <person name="Kagawa T.F."/>
            <person name="Liu W."/>
            <person name="Song Y."/>
            <person name="Salvetti E."/>
            <person name="Wrobel A."/>
            <person name="Rasinkangas P."/>
            <person name="Parkhill J."/>
            <person name="Rea M.C."/>
            <person name="O'Sullivan O."/>
            <person name="Ritari J."/>
            <person name="Douillard F.P."/>
            <person name="Paul Ross R."/>
            <person name="Yang R."/>
            <person name="Briner A.E."/>
            <person name="Felis G.E."/>
            <person name="de Vos W.M."/>
            <person name="Barrangou R."/>
            <person name="Klaenhammer T.R."/>
            <person name="Caufield P.W."/>
            <person name="Cui Y."/>
            <person name="Zhang H."/>
            <person name="O'Toole P.W."/>
        </authorList>
    </citation>
    <scope>NUCLEOTIDE SEQUENCE [LARGE SCALE GENOMIC DNA]</scope>
    <source>
        <strain evidence="1 4">ATCC BAA-66</strain>
        <strain evidence="2 3">DSM 13344</strain>
    </source>
</reference>
<dbReference type="Proteomes" id="UP000051751">
    <property type="component" value="Unassembled WGS sequence"/>
</dbReference>
<evidence type="ECO:0000313" key="1">
    <source>
        <dbReference type="EMBL" id="KRN29249.1"/>
    </source>
</evidence>